<dbReference type="InterPro" id="IPR029069">
    <property type="entry name" value="HotDog_dom_sf"/>
</dbReference>
<dbReference type="GeneID" id="34307644"/>
<sequence length="344" mass="37585">MGAPALGMPLPRLDKGRITASHVVRWCAAQENWDRIHYDRAYAREVAGLPDAVINGALKQQFLAQLATAAFGERCWLWRLACRFRSPDLVGQHLRAEGCVRAVERQAQATAVHLDQHLFNVDTARVTTDGTAVVLLPVNGADAPDALPGAYHDAGDAEDAPPSAAAPLDTSVPAPIRRRIGSEIERIVSFSPVEAGRLRLFAEAVMDLPHWHHDPQAARTSVHRGLVAPPLFPIHAMSWPAGAHPLGTAPDALGREAVCEVGRDFSRRFGLPPQGLLNGGTRVRIHALARPDDTVQASCRLRDVRYRVGTSGAPMLIFETENRYDTTDGRLLLHERQTTLQRLA</sequence>
<evidence type="ECO:0000256" key="1">
    <source>
        <dbReference type="SAM" id="MobiDB-lite"/>
    </source>
</evidence>
<dbReference type="GO" id="GO:0019171">
    <property type="term" value="F:(3R)-hydroxyacyl-[acyl-carrier-protein] dehydratase activity"/>
    <property type="evidence" value="ECO:0007669"/>
    <property type="project" value="TreeGrafter"/>
</dbReference>
<feature type="domain" description="FAS1-like dehydratase" evidence="2">
    <location>
        <begin position="191"/>
        <end position="332"/>
    </location>
</feature>
<dbReference type="InterPro" id="IPR050965">
    <property type="entry name" value="UPF0336/Enoyl-CoA_hydratase"/>
</dbReference>
<dbReference type="GO" id="GO:0006633">
    <property type="term" value="P:fatty acid biosynthetic process"/>
    <property type="evidence" value="ECO:0007669"/>
    <property type="project" value="TreeGrafter"/>
</dbReference>
<gene>
    <name evidence="3" type="ordered locus">CNE_BB2p01130</name>
</gene>
<dbReference type="HOGENOM" id="CLU_805900_0_0_4"/>
<dbReference type="Gene3D" id="3.10.129.10">
    <property type="entry name" value="Hotdog Thioesterase"/>
    <property type="match status" value="2"/>
</dbReference>
<dbReference type="Proteomes" id="UP000006798">
    <property type="component" value="Plasmid pBB2"/>
</dbReference>
<name>F8GYI3_CUPNN</name>
<evidence type="ECO:0000313" key="4">
    <source>
        <dbReference type="Proteomes" id="UP000006798"/>
    </source>
</evidence>
<dbReference type="KEGG" id="cnc:CNE_BB2p01130"/>
<geneLocation type="plasmid" evidence="3 4">
    <name>pBB2</name>
</geneLocation>
<dbReference type="Pfam" id="PF13452">
    <property type="entry name" value="FAS1_DH_region"/>
    <property type="match status" value="1"/>
</dbReference>
<protein>
    <recommendedName>
        <fullName evidence="2">FAS1-like dehydratase domain-containing protein</fullName>
    </recommendedName>
</protein>
<proteinExistence type="predicted"/>
<dbReference type="InterPro" id="IPR039569">
    <property type="entry name" value="FAS1-like_DH_region"/>
</dbReference>
<dbReference type="CDD" id="cd03441">
    <property type="entry name" value="R_hydratase_like"/>
    <property type="match status" value="1"/>
</dbReference>
<accession>F8GYI3</accession>
<dbReference type="PANTHER" id="PTHR43437">
    <property type="entry name" value="HYDROXYACYL-THIOESTER DEHYDRATASE TYPE 2, MITOCHONDRIAL-RELATED"/>
    <property type="match status" value="1"/>
</dbReference>
<dbReference type="AlphaFoldDB" id="F8GYI3"/>
<evidence type="ECO:0000259" key="2">
    <source>
        <dbReference type="Pfam" id="PF13452"/>
    </source>
</evidence>
<dbReference type="EMBL" id="CP002880">
    <property type="protein sequence ID" value="AEI82924.1"/>
    <property type="molecule type" value="Genomic_DNA"/>
</dbReference>
<reference evidence="3 4" key="1">
    <citation type="journal article" date="2011" name="J. Bacteriol.">
        <title>Complete genome sequence of the type strain Cupriavidus necator N-1.</title>
        <authorList>
            <person name="Poehlein A."/>
            <person name="Kusian B."/>
            <person name="Friedrich B."/>
            <person name="Daniel R."/>
            <person name="Bowien B."/>
        </authorList>
    </citation>
    <scope>NUCLEOTIDE SEQUENCE [LARGE SCALE GENOMIC DNA]</scope>
    <source>
        <strain evidence="4">ATCC 43291 / DSM 13513 / CCUG 52238 / LMG 8453 / N-1</strain>
        <plasmid evidence="3 4">pBB2</plasmid>
    </source>
</reference>
<keyword evidence="3" id="KW-0614">Plasmid</keyword>
<dbReference type="SUPFAM" id="SSF54637">
    <property type="entry name" value="Thioesterase/thiol ester dehydrase-isomerase"/>
    <property type="match status" value="2"/>
</dbReference>
<organism evidence="3 4">
    <name type="scientific">Cupriavidus necator (strain ATCC 43291 / DSM 13513 / CCUG 52238 / LMG 8453 / N-1)</name>
    <name type="common">Ralstonia eutropha</name>
    <dbReference type="NCBI Taxonomy" id="1042878"/>
    <lineage>
        <taxon>Bacteria</taxon>
        <taxon>Pseudomonadati</taxon>
        <taxon>Pseudomonadota</taxon>
        <taxon>Betaproteobacteria</taxon>
        <taxon>Burkholderiales</taxon>
        <taxon>Burkholderiaceae</taxon>
        <taxon>Cupriavidus</taxon>
    </lineage>
</organism>
<feature type="region of interest" description="Disordered" evidence="1">
    <location>
        <begin position="147"/>
        <end position="170"/>
    </location>
</feature>
<dbReference type="RefSeq" id="WP_013954207.1">
    <property type="nucleotide sequence ID" value="NC_015724.1"/>
</dbReference>
<evidence type="ECO:0000313" key="3">
    <source>
        <dbReference type="EMBL" id="AEI82924.1"/>
    </source>
</evidence>
<dbReference type="PANTHER" id="PTHR43437:SF3">
    <property type="entry name" value="HYDROXYACYL-THIOESTER DEHYDRATASE TYPE 2, MITOCHONDRIAL"/>
    <property type="match status" value="1"/>
</dbReference>